<protein>
    <submittedName>
        <fullName evidence="1">Uncharacterized protein</fullName>
    </submittedName>
</protein>
<proteinExistence type="predicted"/>
<organism evidence="1 2">
    <name type="scientific">Candidatus Daviesbacteria bacterium GW2011_GWA2_40_9</name>
    <dbReference type="NCBI Taxonomy" id="1618424"/>
    <lineage>
        <taxon>Bacteria</taxon>
        <taxon>Candidatus Daviesiibacteriota</taxon>
    </lineage>
</organism>
<dbReference type="Gene3D" id="3.90.550.10">
    <property type="entry name" value="Spore Coat Polysaccharide Biosynthesis Protein SpsA, Chain A"/>
    <property type="match status" value="1"/>
</dbReference>
<sequence length="73" mass="8127">MSKKNTTEDGFKKYGFAGEKEVESGIIRVNKIIEKPGSREASPSDLASISGFVITPDIYQHLEEAKQNLQRLT</sequence>
<name>A0A0G0U3W0_9BACT</name>
<dbReference type="Proteomes" id="UP000034601">
    <property type="component" value="Unassembled WGS sequence"/>
</dbReference>
<accession>A0A0G0U3W0</accession>
<dbReference type="InterPro" id="IPR029044">
    <property type="entry name" value="Nucleotide-diphossugar_trans"/>
</dbReference>
<dbReference type="EMBL" id="LCAB01000001">
    <property type="protein sequence ID" value="KKR83783.1"/>
    <property type="molecule type" value="Genomic_DNA"/>
</dbReference>
<reference evidence="1 2" key="1">
    <citation type="journal article" date="2015" name="Nature">
        <title>rRNA introns, odd ribosomes, and small enigmatic genomes across a large radiation of phyla.</title>
        <authorList>
            <person name="Brown C.T."/>
            <person name="Hug L.A."/>
            <person name="Thomas B.C."/>
            <person name="Sharon I."/>
            <person name="Castelle C.J."/>
            <person name="Singh A."/>
            <person name="Wilkins M.J."/>
            <person name="Williams K.H."/>
            <person name="Banfield J.F."/>
        </authorList>
    </citation>
    <scope>NUCLEOTIDE SEQUENCE [LARGE SCALE GENOMIC DNA]</scope>
</reference>
<gene>
    <name evidence="1" type="ORF">UU29_C0001G0003</name>
</gene>
<dbReference type="AlphaFoldDB" id="A0A0G0U3W0"/>
<evidence type="ECO:0000313" key="1">
    <source>
        <dbReference type="EMBL" id="KKR83783.1"/>
    </source>
</evidence>
<comment type="caution">
    <text evidence="1">The sequence shown here is derived from an EMBL/GenBank/DDBJ whole genome shotgun (WGS) entry which is preliminary data.</text>
</comment>
<evidence type="ECO:0000313" key="2">
    <source>
        <dbReference type="Proteomes" id="UP000034601"/>
    </source>
</evidence>